<dbReference type="CDD" id="cd02869">
    <property type="entry name" value="PseudoU_synth_RluA_like"/>
    <property type="match status" value="1"/>
</dbReference>
<organism evidence="3 4">
    <name type="scientific">Cymbomonas tetramitiformis</name>
    <dbReference type="NCBI Taxonomy" id="36881"/>
    <lineage>
        <taxon>Eukaryota</taxon>
        <taxon>Viridiplantae</taxon>
        <taxon>Chlorophyta</taxon>
        <taxon>Pyramimonadophyceae</taxon>
        <taxon>Pyramimonadales</taxon>
        <taxon>Pyramimonadaceae</taxon>
        <taxon>Cymbomonas</taxon>
    </lineage>
</organism>
<dbReference type="GO" id="GO:0003723">
    <property type="term" value="F:RNA binding"/>
    <property type="evidence" value="ECO:0007669"/>
    <property type="project" value="InterPro"/>
</dbReference>
<dbReference type="Proteomes" id="UP001190700">
    <property type="component" value="Unassembled WGS sequence"/>
</dbReference>
<dbReference type="AlphaFoldDB" id="A0AAE0C0Y9"/>
<dbReference type="EMBL" id="LGRX02030769">
    <property type="protein sequence ID" value="KAK3245322.1"/>
    <property type="molecule type" value="Genomic_DNA"/>
</dbReference>
<keyword evidence="4" id="KW-1185">Reference proteome</keyword>
<evidence type="ECO:0000313" key="4">
    <source>
        <dbReference type="Proteomes" id="UP001190700"/>
    </source>
</evidence>
<dbReference type="SUPFAM" id="SSF55120">
    <property type="entry name" value="Pseudouridine synthase"/>
    <property type="match status" value="1"/>
</dbReference>
<evidence type="ECO:0000313" key="3">
    <source>
        <dbReference type="EMBL" id="KAK3245322.1"/>
    </source>
</evidence>
<feature type="domain" description="Pseudouridine synthase RsuA/RluA-like" evidence="2">
    <location>
        <begin position="64"/>
        <end position="231"/>
    </location>
</feature>
<name>A0AAE0C0Y9_9CHLO</name>
<dbReference type="InterPro" id="IPR020103">
    <property type="entry name" value="PsdUridine_synth_cat_dom_sf"/>
</dbReference>
<dbReference type="InterPro" id="IPR006145">
    <property type="entry name" value="PsdUridine_synth_RsuA/RluA"/>
</dbReference>
<evidence type="ECO:0000259" key="2">
    <source>
        <dbReference type="Pfam" id="PF00849"/>
    </source>
</evidence>
<dbReference type="GO" id="GO:0009982">
    <property type="term" value="F:pseudouridine synthase activity"/>
    <property type="evidence" value="ECO:0007669"/>
    <property type="project" value="InterPro"/>
</dbReference>
<dbReference type="GO" id="GO:0000455">
    <property type="term" value="P:enzyme-directed rRNA pseudouridine synthesis"/>
    <property type="evidence" value="ECO:0007669"/>
    <property type="project" value="TreeGrafter"/>
</dbReference>
<dbReference type="InterPro" id="IPR006224">
    <property type="entry name" value="PsdUridine_synth_RluA-like_CS"/>
</dbReference>
<reference evidence="3 4" key="1">
    <citation type="journal article" date="2015" name="Genome Biol. Evol.">
        <title>Comparative Genomics of a Bacterivorous Green Alga Reveals Evolutionary Causalities and Consequences of Phago-Mixotrophic Mode of Nutrition.</title>
        <authorList>
            <person name="Burns J.A."/>
            <person name="Paasch A."/>
            <person name="Narechania A."/>
            <person name="Kim E."/>
        </authorList>
    </citation>
    <scope>NUCLEOTIDE SEQUENCE [LARGE SCALE GENOMIC DNA]</scope>
    <source>
        <strain evidence="3 4">PLY_AMNH</strain>
    </source>
</reference>
<dbReference type="PANTHER" id="PTHR21600:SF47">
    <property type="entry name" value="RNA PSEUDOURIDINE SYNTHASE 1"/>
    <property type="match status" value="1"/>
</dbReference>
<comment type="catalytic activity">
    <reaction evidence="1">
        <text>a uridine in RNA = a pseudouridine in RNA</text>
        <dbReference type="Rhea" id="RHEA:48348"/>
        <dbReference type="Rhea" id="RHEA-COMP:12068"/>
        <dbReference type="Rhea" id="RHEA-COMP:12069"/>
        <dbReference type="ChEBI" id="CHEBI:65314"/>
        <dbReference type="ChEBI" id="CHEBI:65315"/>
    </reaction>
</comment>
<gene>
    <name evidence="3" type="ORF">CYMTET_45097</name>
</gene>
<dbReference type="Pfam" id="PF00849">
    <property type="entry name" value="PseudoU_synth_2"/>
    <property type="match status" value="1"/>
</dbReference>
<dbReference type="PANTHER" id="PTHR21600">
    <property type="entry name" value="MITOCHONDRIAL RNA PSEUDOURIDINE SYNTHASE"/>
    <property type="match status" value="1"/>
</dbReference>
<proteinExistence type="predicted"/>
<dbReference type="Gene3D" id="3.30.2350.10">
    <property type="entry name" value="Pseudouridine synthase"/>
    <property type="match status" value="1"/>
</dbReference>
<protein>
    <recommendedName>
        <fullName evidence="2">Pseudouridine synthase RsuA/RluA-like domain-containing protein</fullName>
    </recommendedName>
</protein>
<accession>A0AAE0C0Y9</accession>
<dbReference type="InterPro" id="IPR050188">
    <property type="entry name" value="RluA_PseudoU_synthase"/>
</dbReference>
<evidence type="ECO:0000256" key="1">
    <source>
        <dbReference type="ARBA" id="ARBA00000073"/>
    </source>
</evidence>
<dbReference type="PROSITE" id="PS01129">
    <property type="entry name" value="PSI_RLU"/>
    <property type="match status" value="1"/>
</dbReference>
<sequence length="288" mass="31634">MADWPKPLNPPPTADAHRIETDRALLTKGEESLNCKALTILYQDEHGLLAIDKPAGRYCEAILEQLIRERPDDDIIMAHRLDRDTSGVMLFTTNPTATKAVGRTFESGAVHKLYYACCAGPSPPWAQTTLSTGHGRSKHGLWRVYGAEDVGAKLPGGSKVRGMNTELTVVKEVPFCHLHACDVWLEKSILSGASEMTEEQAAGICHDSQALIVLARPATGRTHQIRLHCAHAGLPLLGDVRYGGPWAQGKRQFLGHLLHSHRLWFTHPFSNAPLEIVSPPPKWTGTID</sequence>
<comment type="caution">
    <text evidence="3">The sequence shown here is derived from an EMBL/GenBank/DDBJ whole genome shotgun (WGS) entry which is preliminary data.</text>
</comment>